<organism evidence="2 3">
    <name type="scientific">Providencia rustigianii</name>
    <dbReference type="NCBI Taxonomy" id="158850"/>
    <lineage>
        <taxon>Bacteria</taxon>
        <taxon>Pseudomonadati</taxon>
        <taxon>Pseudomonadota</taxon>
        <taxon>Gammaproteobacteria</taxon>
        <taxon>Enterobacterales</taxon>
        <taxon>Morganellaceae</taxon>
        <taxon>Providencia</taxon>
    </lineage>
</organism>
<protein>
    <recommendedName>
        <fullName evidence="4">Lipoprotein</fullName>
    </recommendedName>
</protein>
<evidence type="ECO:0000313" key="2">
    <source>
        <dbReference type="EMBL" id="SUC35460.1"/>
    </source>
</evidence>
<feature type="signal peptide" evidence="1">
    <location>
        <begin position="1"/>
        <end position="20"/>
    </location>
</feature>
<dbReference type="AlphaFoldDB" id="A0A379G363"/>
<evidence type="ECO:0008006" key="4">
    <source>
        <dbReference type="Google" id="ProtNLM"/>
    </source>
</evidence>
<name>A0A379G363_9GAMM</name>
<dbReference type="Proteomes" id="UP000255129">
    <property type="component" value="Unassembled WGS sequence"/>
</dbReference>
<dbReference type="EMBL" id="UGUA01000002">
    <property type="protein sequence ID" value="SUC35460.1"/>
    <property type="molecule type" value="Genomic_DNA"/>
</dbReference>
<gene>
    <name evidence="2" type="ORF">NCTC12026_01857</name>
</gene>
<proteinExistence type="predicted"/>
<accession>A0A379G363</accession>
<evidence type="ECO:0000256" key="1">
    <source>
        <dbReference type="SAM" id="SignalP"/>
    </source>
</evidence>
<reference evidence="2 3" key="1">
    <citation type="submission" date="2018-06" db="EMBL/GenBank/DDBJ databases">
        <authorList>
            <consortium name="Pathogen Informatics"/>
            <person name="Doyle S."/>
        </authorList>
    </citation>
    <scope>NUCLEOTIDE SEQUENCE [LARGE SCALE GENOMIC DNA]</scope>
    <source>
        <strain evidence="2 3">NCTC12026</strain>
    </source>
</reference>
<dbReference type="OrthoDB" id="6464373at2"/>
<evidence type="ECO:0000313" key="3">
    <source>
        <dbReference type="Proteomes" id="UP000255129"/>
    </source>
</evidence>
<sequence length="142" mass="15942">MLKKIVLATSLFFITTSTFAFSLAEKEKHQKIETEVAAQVEFVNKICGSKIQASFDWATFSKEQLEIIGIDGYSNEMLKGITKVCERSELAKQSVSEKIKNITYSYAQPRAIELKEGTLYLGIDFDAANDAKAVEEYLLNNL</sequence>
<dbReference type="RefSeq" id="WP_115164274.1">
    <property type="nucleotide sequence ID" value="NZ_UGUA01000002.1"/>
</dbReference>
<keyword evidence="1" id="KW-0732">Signal</keyword>
<feature type="chain" id="PRO_5016656448" description="Lipoprotein" evidence="1">
    <location>
        <begin position="21"/>
        <end position="142"/>
    </location>
</feature>